<name>A0A1E7EQD8_9STRA</name>
<dbReference type="EMBL" id="KV784382">
    <property type="protein sequence ID" value="OEU08085.1"/>
    <property type="molecule type" value="Genomic_DNA"/>
</dbReference>
<keyword evidence="2" id="KW-0472">Membrane</keyword>
<keyword evidence="4" id="KW-1185">Reference proteome</keyword>
<dbReference type="Proteomes" id="UP000095751">
    <property type="component" value="Unassembled WGS sequence"/>
</dbReference>
<feature type="region of interest" description="Disordered" evidence="1">
    <location>
        <begin position="446"/>
        <end position="497"/>
    </location>
</feature>
<protein>
    <submittedName>
        <fullName evidence="3">Uncharacterized protein</fullName>
    </submittedName>
</protein>
<evidence type="ECO:0000313" key="4">
    <source>
        <dbReference type="Proteomes" id="UP000095751"/>
    </source>
</evidence>
<dbReference type="KEGG" id="fcy:FRACYDRAFT_250306"/>
<sequence length="534" mass="62603">MLKKERHSACVVKQGQGITTWIRTMFVLLTLITVWYNTKNSLYITSTLSFIAFDRQQHQIQQVQQQQQQGCAGDNSSTTTTAFSTKEIEKKSSQLQKLQKQRQKRPRHPLGLLTSQTYVISFHSKKVTETFRNRNLYTGFYGTNYTFLEEENEDNDNNAVDNDNENDVIWFQSVNGYDPIVLKEWNEITTRRTDTNKSNFPIITPEMGRNGFVYPYIKTEPYYEQGLENSTNSYLSPHVIGCYESHRQLLTFISKTWNWNNEDDDDSVCVDDTKQYILNELIPTLPTTWDIIYIGGKPFSYLDNNKKNNDDETENEDNSYVGSIFKTKEERDHFLRKKELCDYSSGGDRRFGDRGGGVLCPIFRQYACEGKFGTNTHAYVINPKHIQKVIQILNDMVRISNPIDNFRPIDITLADNMNSNSVNSIQAYLPSKGEYCKQVPHDYDYDQKQQERKQKEQEQEKQQQEQEKQEEQNQKRVTKKIKIKQHNANENAYNKRTKSKPTMWEGYYHHNDFGVIWEELYFEDCPDSYSNGLL</sequence>
<dbReference type="InParanoid" id="A0A1E7EQD8"/>
<reference evidence="3 4" key="1">
    <citation type="submission" date="2016-09" db="EMBL/GenBank/DDBJ databases">
        <title>Extensive genetic diversity and differential bi-allelic expression allows diatom success in the polar Southern Ocean.</title>
        <authorList>
            <consortium name="DOE Joint Genome Institute"/>
            <person name="Mock T."/>
            <person name="Otillar R.P."/>
            <person name="Strauss J."/>
            <person name="Dupont C."/>
            <person name="Frickenhaus S."/>
            <person name="Maumus F."/>
            <person name="Mcmullan M."/>
            <person name="Sanges R."/>
            <person name="Schmutz J."/>
            <person name="Toseland A."/>
            <person name="Valas R."/>
            <person name="Veluchamy A."/>
            <person name="Ward B.J."/>
            <person name="Allen A."/>
            <person name="Barry K."/>
            <person name="Falciatore A."/>
            <person name="Ferrante M."/>
            <person name="Fortunato A.E."/>
            <person name="Gloeckner G."/>
            <person name="Gruber A."/>
            <person name="Hipkin R."/>
            <person name="Janech M."/>
            <person name="Kroth P."/>
            <person name="Leese F."/>
            <person name="Lindquist E."/>
            <person name="Lyon B.R."/>
            <person name="Martin J."/>
            <person name="Mayer C."/>
            <person name="Parker M."/>
            <person name="Quesneville H."/>
            <person name="Raymond J."/>
            <person name="Uhlig C."/>
            <person name="Valentin K.U."/>
            <person name="Worden A.Z."/>
            <person name="Armbrust E.V."/>
            <person name="Bowler C."/>
            <person name="Green B."/>
            <person name="Moulton V."/>
            <person name="Van Oosterhout C."/>
            <person name="Grigoriev I."/>
        </authorList>
    </citation>
    <scope>NUCLEOTIDE SEQUENCE [LARGE SCALE GENOMIC DNA]</scope>
    <source>
        <strain evidence="3 4">CCMP1102</strain>
    </source>
</reference>
<gene>
    <name evidence="3" type="ORF">FRACYDRAFT_250306</name>
</gene>
<feature type="compositionally biased region" description="Basic residues" evidence="1">
    <location>
        <begin position="476"/>
        <end position="485"/>
    </location>
</feature>
<feature type="transmembrane region" description="Helical" evidence="2">
    <location>
        <begin position="21"/>
        <end position="38"/>
    </location>
</feature>
<proteinExistence type="predicted"/>
<feature type="compositionally biased region" description="Basic and acidic residues" evidence="1">
    <location>
        <begin position="446"/>
        <end position="474"/>
    </location>
</feature>
<evidence type="ECO:0000256" key="1">
    <source>
        <dbReference type="SAM" id="MobiDB-lite"/>
    </source>
</evidence>
<dbReference type="AlphaFoldDB" id="A0A1E7EQD8"/>
<keyword evidence="2" id="KW-1133">Transmembrane helix</keyword>
<evidence type="ECO:0000256" key="2">
    <source>
        <dbReference type="SAM" id="Phobius"/>
    </source>
</evidence>
<organism evidence="3 4">
    <name type="scientific">Fragilariopsis cylindrus CCMP1102</name>
    <dbReference type="NCBI Taxonomy" id="635003"/>
    <lineage>
        <taxon>Eukaryota</taxon>
        <taxon>Sar</taxon>
        <taxon>Stramenopiles</taxon>
        <taxon>Ochrophyta</taxon>
        <taxon>Bacillariophyta</taxon>
        <taxon>Bacillariophyceae</taxon>
        <taxon>Bacillariophycidae</taxon>
        <taxon>Bacillariales</taxon>
        <taxon>Bacillariaceae</taxon>
        <taxon>Fragilariopsis</taxon>
    </lineage>
</organism>
<evidence type="ECO:0000313" key="3">
    <source>
        <dbReference type="EMBL" id="OEU08085.1"/>
    </source>
</evidence>
<keyword evidence="2" id="KW-0812">Transmembrane</keyword>
<accession>A0A1E7EQD8</accession>